<proteinExistence type="predicted"/>
<evidence type="ECO:0000313" key="2">
    <source>
        <dbReference type="Proteomes" id="UP000317648"/>
    </source>
</evidence>
<gene>
    <name evidence="1" type="ORF">Pla8534_66460</name>
</gene>
<reference evidence="1 2" key="1">
    <citation type="submission" date="2019-02" db="EMBL/GenBank/DDBJ databases">
        <title>Deep-cultivation of Planctomycetes and their phenomic and genomic characterization uncovers novel biology.</title>
        <authorList>
            <person name="Wiegand S."/>
            <person name="Jogler M."/>
            <person name="Boedeker C."/>
            <person name="Pinto D."/>
            <person name="Vollmers J."/>
            <person name="Rivas-Marin E."/>
            <person name="Kohn T."/>
            <person name="Peeters S.H."/>
            <person name="Heuer A."/>
            <person name="Rast P."/>
            <person name="Oberbeckmann S."/>
            <person name="Bunk B."/>
            <person name="Jeske O."/>
            <person name="Meyerdierks A."/>
            <person name="Storesund J.E."/>
            <person name="Kallscheuer N."/>
            <person name="Luecker S."/>
            <person name="Lage O.M."/>
            <person name="Pohl T."/>
            <person name="Merkel B.J."/>
            <person name="Hornburger P."/>
            <person name="Mueller R.-W."/>
            <person name="Bruemmer F."/>
            <person name="Labrenz M."/>
            <person name="Spormann A.M."/>
            <person name="Op den Camp H."/>
            <person name="Overmann J."/>
            <person name="Amann R."/>
            <person name="Jetten M.S.M."/>
            <person name="Mascher T."/>
            <person name="Medema M.H."/>
            <person name="Devos D.P."/>
            <person name="Kaster A.-K."/>
            <person name="Ovreas L."/>
            <person name="Rohde M."/>
            <person name="Galperin M.Y."/>
            <person name="Jogler C."/>
        </authorList>
    </citation>
    <scope>NUCLEOTIDE SEQUENCE [LARGE SCALE GENOMIC DNA]</scope>
    <source>
        <strain evidence="1 2">Pla85_3_4</strain>
    </source>
</reference>
<accession>A0A518E3Y2</accession>
<protein>
    <submittedName>
        <fullName evidence="1">DNA primase</fullName>
    </submittedName>
</protein>
<dbReference type="RefSeq" id="WP_145058295.1">
    <property type="nucleotide sequence ID" value="NZ_CP036433.1"/>
</dbReference>
<dbReference type="AlphaFoldDB" id="A0A518E3Y2"/>
<dbReference type="Proteomes" id="UP000317648">
    <property type="component" value="Chromosome"/>
</dbReference>
<name>A0A518E3Y2_9BACT</name>
<dbReference type="SUPFAM" id="SSF56731">
    <property type="entry name" value="DNA primase core"/>
    <property type="match status" value="1"/>
</dbReference>
<dbReference type="Gene3D" id="3.40.1360.10">
    <property type="match status" value="1"/>
</dbReference>
<keyword evidence="2" id="KW-1185">Reference proteome</keyword>
<dbReference type="EMBL" id="CP036433">
    <property type="protein sequence ID" value="QDU98772.1"/>
    <property type="molecule type" value="Genomic_DNA"/>
</dbReference>
<sequence length="358" mass="39713">MPSPLNPQLHNALLKAFGDVHIANEGETFIPSKVIYRGRQSSEAAHSGEYYSVDCPFCHGRKKLWINHMWGVNDQGEDHLYLAWCYRCEQPSIRETQKELREQVFPFSYGLRQKRSDLPTATSPSEGETISAPTPVAIPVGLLRFQDDVAASAADYLRERGFDPFELDEKWGVRYCPYANNVKPRILDRIVIPIYTLRRTLQFSQTTEVVLAGWQSRCIGDDPSGTPKYMCMQGLKKSQLLYGLPQAVDTTGPVVIVEGVTDVWRLGSRAVAVLGKAVSRTQQQLLVRHFPGRPIVVFFDDGAKAEGNLAAAAIRAIRQEYGDRAPVVVATPPAGRDDVGACMPDEAWAAVWAALPGK</sequence>
<dbReference type="OrthoDB" id="278298at2"/>
<organism evidence="1 2">
    <name type="scientific">Lignipirellula cremea</name>
    <dbReference type="NCBI Taxonomy" id="2528010"/>
    <lineage>
        <taxon>Bacteria</taxon>
        <taxon>Pseudomonadati</taxon>
        <taxon>Planctomycetota</taxon>
        <taxon>Planctomycetia</taxon>
        <taxon>Pirellulales</taxon>
        <taxon>Pirellulaceae</taxon>
        <taxon>Lignipirellula</taxon>
    </lineage>
</organism>
<dbReference type="KEGG" id="lcre:Pla8534_66460"/>
<evidence type="ECO:0000313" key="1">
    <source>
        <dbReference type="EMBL" id="QDU98772.1"/>
    </source>
</evidence>